<reference evidence="3" key="1">
    <citation type="submission" date="2018-04" db="EMBL/GenBank/DDBJ databases">
        <title>Complete genome of Antarctic heterotrophic bacterium Hymenobacter nivis.</title>
        <authorList>
            <person name="Terashima M."/>
        </authorList>
    </citation>
    <scope>NUCLEOTIDE SEQUENCE [LARGE SCALE GENOMIC DNA]</scope>
    <source>
        <strain evidence="3">NBRC 111535</strain>
    </source>
</reference>
<dbReference type="PANTHER" id="PTHR30388:SF6">
    <property type="entry name" value="XANTHINE DEHYDROGENASE SUBUNIT A-RELATED"/>
    <property type="match status" value="1"/>
</dbReference>
<gene>
    <name evidence="2" type="ORF">DDQ68_20085</name>
</gene>
<dbReference type="Proteomes" id="UP000245999">
    <property type="component" value="Chromosome"/>
</dbReference>
<dbReference type="EMBL" id="CP029145">
    <property type="protein sequence ID" value="AWM34874.1"/>
    <property type="molecule type" value="Genomic_DNA"/>
</dbReference>
<name>A0A2Z3GZR2_9BACT</name>
<dbReference type="OrthoDB" id="9773039at2"/>
<evidence type="ECO:0000313" key="3">
    <source>
        <dbReference type="Proteomes" id="UP000245999"/>
    </source>
</evidence>
<dbReference type="AlphaFoldDB" id="A0A2Z3GZR2"/>
<evidence type="ECO:0000259" key="1">
    <source>
        <dbReference type="Pfam" id="PF13478"/>
    </source>
</evidence>
<dbReference type="InterPro" id="IPR052698">
    <property type="entry name" value="MoCofactor_Util/Proc"/>
</dbReference>
<sequence length="63" mass="6666">MGSAAKVAELRRVLQAEGFPTAELIRLRGPTRVIINSRTPEEIAVSVAAELITVRNAAPEAGP</sequence>
<dbReference type="KEGG" id="hnv:DDQ68_20085"/>
<dbReference type="Pfam" id="PF13478">
    <property type="entry name" value="XdhC_C"/>
    <property type="match status" value="1"/>
</dbReference>
<accession>A0A2Z3GZR2</accession>
<feature type="domain" description="XdhC Rossmann" evidence="1">
    <location>
        <begin position="1"/>
        <end position="51"/>
    </location>
</feature>
<keyword evidence="3" id="KW-1185">Reference proteome</keyword>
<proteinExistence type="predicted"/>
<dbReference type="InterPro" id="IPR027051">
    <property type="entry name" value="XdhC_Rossmann_dom"/>
</dbReference>
<protein>
    <recommendedName>
        <fullName evidence="1">XdhC Rossmann domain-containing protein</fullName>
    </recommendedName>
</protein>
<dbReference type="RefSeq" id="WP_109657896.1">
    <property type="nucleotide sequence ID" value="NZ_CP029145.1"/>
</dbReference>
<dbReference type="PANTHER" id="PTHR30388">
    <property type="entry name" value="ALDEHYDE OXIDOREDUCTASE MOLYBDENUM COFACTOR ASSEMBLY PROTEIN"/>
    <property type="match status" value="1"/>
</dbReference>
<dbReference type="Gene3D" id="3.40.50.720">
    <property type="entry name" value="NAD(P)-binding Rossmann-like Domain"/>
    <property type="match status" value="1"/>
</dbReference>
<organism evidence="2 3">
    <name type="scientific">Hymenobacter nivis</name>
    <dbReference type="NCBI Taxonomy" id="1850093"/>
    <lineage>
        <taxon>Bacteria</taxon>
        <taxon>Pseudomonadati</taxon>
        <taxon>Bacteroidota</taxon>
        <taxon>Cytophagia</taxon>
        <taxon>Cytophagales</taxon>
        <taxon>Hymenobacteraceae</taxon>
        <taxon>Hymenobacter</taxon>
    </lineage>
</organism>
<evidence type="ECO:0000313" key="2">
    <source>
        <dbReference type="EMBL" id="AWM34874.1"/>
    </source>
</evidence>